<gene>
    <name evidence="6" type="primary">khpB</name>
    <name evidence="6" type="synonym">eloR</name>
    <name evidence="8" type="ORF">C4B60_20740</name>
</gene>
<dbReference type="InterPro" id="IPR039247">
    <property type="entry name" value="KhpB"/>
</dbReference>
<evidence type="ECO:0000256" key="4">
    <source>
        <dbReference type="ARBA" id="ARBA00023186"/>
    </source>
</evidence>
<name>A0A2S5G6A4_9BACL</name>
<dbReference type="Gene3D" id="3.30.1370.50">
    <property type="entry name" value="R3H-like domain"/>
    <property type="match status" value="1"/>
</dbReference>
<dbReference type="OrthoDB" id="9794483at2"/>
<comment type="domain">
    <text evidence="6">Has an N-terminal Jag-N domain and 2 RNA-binding domains (KH and R3H).</text>
</comment>
<dbReference type="InterPro" id="IPR038247">
    <property type="entry name" value="Jag_N_dom_sf"/>
</dbReference>
<keyword evidence="2 6" id="KW-0694">RNA-binding</keyword>
<evidence type="ECO:0000256" key="1">
    <source>
        <dbReference type="ARBA" id="ARBA00022490"/>
    </source>
</evidence>
<keyword evidence="3 6" id="KW-0133">Cell shape</keyword>
<dbReference type="PANTHER" id="PTHR35800">
    <property type="entry name" value="PROTEIN JAG"/>
    <property type="match status" value="1"/>
</dbReference>
<dbReference type="InterPro" id="IPR032782">
    <property type="entry name" value="KhpB_N"/>
</dbReference>
<dbReference type="GO" id="GO:0003723">
    <property type="term" value="F:RNA binding"/>
    <property type="evidence" value="ECO:0007669"/>
    <property type="project" value="UniProtKB-UniRule"/>
</dbReference>
<comment type="similarity">
    <text evidence="6">Belongs to the KhpB RNA-binding protein family.</text>
</comment>
<dbReference type="InterPro" id="IPR038008">
    <property type="entry name" value="Jag_KH"/>
</dbReference>
<dbReference type="Proteomes" id="UP000239047">
    <property type="component" value="Unassembled WGS sequence"/>
</dbReference>
<dbReference type="Pfam" id="PF13083">
    <property type="entry name" value="KH_KhpA-B"/>
    <property type="match status" value="1"/>
</dbReference>
<keyword evidence="5 6" id="KW-0961">Cell wall biogenesis/degradation</keyword>
<feature type="domain" description="R3H" evidence="7">
    <location>
        <begin position="140"/>
        <end position="206"/>
    </location>
</feature>
<dbReference type="NCBIfam" id="NF041568">
    <property type="entry name" value="Jag_EloR"/>
    <property type="match status" value="1"/>
</dbReference>
<reference evidence="8 9" key="1">
    <citation type="submission" date="2018-02" db="EMBL/GenBank/DDBJ databases">
        <title>Jeotgalibacillus proteolyticum sp. nov. a protease producing bacterium isolated from ocean sediments of Laizhou Bay.</title>
        <authorList>
            <person name="Li Y."/>
        </authorList>
    </citation>
    <scope>NUCLEOTIDE SEQUENCE [LARGE SCALE GENOMIC DNA]</scope>
    <source>
        <strain evidence="8 9">22-7</strain>
    </source>
</reference>
<proteinExistence type="inferred from homology"/>
<dbReference type="SMART" id="SM00393">
    <property type="entry name" value="R3H"/>
    <property type="match status" value="1"/>
</dbReference>
<dbReference type="GO" id="GO:0009252">
    <property type="term" value="P:peptidoglycan biosynthetic process"/>
    <property type="evidence" value="ECO:0007669"/>
    <property type="project" value="UniProtKB-UniRule"/>
</dbReference>
<evidence type="ECO:0000313" key="9">
    <source>
        <dbReference type="Proteomes" id="UP000239047"/>
    </source>
</evidence>
<comment type="subcellular location">
    <subcellularLocation>
        <location evidence="6">Cytoplasm</location>
    </subcellularLocation>
</comment>
<evidence type="ECO:0000259" key="7">
    <source>
        <dbReference type="PROSITE" id="PS51061"/>
    </source>
</evidence>
<dbReference type="GO" id="GO:0008360">
    <property type="term" value="P:regulation of cell shape"/>
    <property type="evidence" value="ECO:0007669"/>
    <property type="project" value="UniProtKB-KW"/>
</dbReference>
<dbReference type="CDD" id="cd02414">
    <property type="entry name" value="KH-II_Jag"/>
    <property type="match status" value="1"/>
</dbReference>
<dbReference type="RefSeq" id="WP_104059874.1">
    <property type="nucleotide sequence ID" value="NZ_PREZ01000012.1"/>
</dbReference>
<dbReference type="SUPFAM" id="SSF82708">
    <property type="entry name" value="R3H domain"/>
    <property type="match status" value="1"/>
</dbReference>
<dbReference type="Gene3D" id="3.30.30.80">
    <property type="entry name" value="probable RNA-binding protein from clostridium symbiosum atcc 14940"/>
    <property type="match status" value="1"/>
</dbReference>
<dbReference type="HAMAP" id="MF_00867">
    <property type="entry name" value="KhpB"/>
    <property type="match status" value="1"/>
</dbReference>
<sequence length="208" mass="23545">MTQITMTGATVEEAVAAALEKLQIPKEKAEVTVIDEGKKGFLGLIGTRPAKVSVSKKKDAVEEVDLYLKNVTKHMGLDIQTKIDKNGKIVTFQLESEKVALLIGKRGQTLNSLQYLAQLVANQHSDQFLTVMLDAENYRKRRQETLEHLAKKMADQALRTRRPVKLEPMPSYERKIIHNALTGRRDIETNSEGAEPHRYLMIQPKKNR</sequence>
<dbReference type="InterPro" id="IPR034079">
    <property type="entry name" value="R3H_KhpB"/>
</dbReference>
<dbReference type="AlphaFoldDB" id="A0A2S5G6A4"/>
<protein>
    <recommendedName>
        <fullName evidence="6">RNA-binding protein KhpB</fullName>
    </recommendedName>
    <alternativeName>
        <fullName evidence="6">RNA-binding protein EloR</fullName>
    </alternativeName>
</protein>
<dbReference type="PANTHER" id="PTHR35800:SF1">
    <property type="entry name" value="RNA-BINDING PROTEIN KHPB"/>
    <property type="match status" value="1"/>
</dbReference>
<dbReference type="GO" id="GO:0071555">
    <property type="term" value="P:cell wall organization"/>
    <property type="evidence" value="ECO:0007669"/>
    <property type="project" value="UniProtKB-KW"/>
</dbReference>
<dbReference type="EMBL" id="PREZ01000012">
    <property type="protein sequence ID" value="PPA68473.1"/>
    <property type="molecule type" value="Genomic_DNA"/>
</dbReference>
<organism evidence="8 9">
    <name type="scientific">Jeotgalibacillus proteolyticus</name>
    <dbReference type="NCBI Taxonomy" id="2082395"/>
    <lineage>
        <taxon>Bacteria</taxon>
        <taxon>Bacillati</taxon>
        <taxon>Bacillota</taxon>
        <taxon>Bacilli</taxon>
        <taxon>Bacillales</taxon>
        <taxon>Caryophanaceae</taxon>
        <taxon>Jeotgalibacillus</taxon>
    </lineage>
</organism>
<dbReference type="GO" id="GO:0005737">
    <property type="term" value="C:cytoplasm"/>
    <property type="evidence" value="ECO:0007669"/>
    <property type="project" value="UniProtKB-SubCell"/>
</dbReference>
<comment type="caution">
    <text evidence="8">The sequence shown here is derived from an EMBL/GenBank/DDBJ whole genome shotgun (WGS) entry which is preliminary data.</text>
</comment>
<comment type="function">
    <text evidence="6">A probable RNA chaperone. Forms a complex with KhpA which binds to cellular RNA and controls its expression. Plays a role in peptidoglycan (PG) homeostasis and cell length regulation.</text>
</comment>
<dbReference type="InterPro" id="IPR001374">
    <property type="entry name" value="R3H_dom"/>
</dbReference>
<comment type="subunit">
    <text evidence="6">Forms a complex with KhpA.</text>
</comment>
<evidence type="ECO:0000313" key="8">
    <source>
        <dbReference type="EMBL" id="PPA68473.1"/>
    </source>
</evidence>
<evidence type="ECO:0000256" key="6">
    <source>
        <dbReference type="HAMAP-Rule" id="MF_00867"/>
    </source>
</evidence>
<dbReference type="SMART" id="SM01245">
    <property type="entry name" value="Jag_N"/>
    <property type="match status" value="1"/>
</dbReference>
<accession>A0A2S5G6A4</accession>
<dbReference type="Pfam" id="PF14804">
    <property type="entry name" value="Jag_N"/>
    <property type="match status" value="1"/>
</dbReference>
<keyword evidence="1 6" id="KW-0963">Cytoplasm</keyword>
<dbReference type="InterPro" id="IPR015946">
    <property type="entry name" value="KH_dom-like_a/b"/>
</dbReference>
<dbReference type="CDD" id="cd02644">
    <property type="entry name" value="R3H_jag"/>
    <property type="match status" value="1"/>
</dbReference>
<dbReference type="Pfam" id="PF01424">
    <property type="entry name" value="R3H"/>
    <property type="match status" value="1"/>
</dbReference>
<keyword evidence="4 6" id="KW-0143">Chaperone</keyword>
<dbReference type="Gene3D" id="3.30.300.20">
    <property type="match status" value="1"/>
</dbReference>
<dbReference type="InterPro" id="IPR036867">
    <property type="entry name" value="R3H_dom_sf"/>
</dbReference>
<evidence type="ECO:0000256" key="2">
    <source>
        <dbReference type="ARBA" id="ARBA00022884"/>
    </source>
</evidence>
<keyword evidence="9" id="KW-1185">Reference proteome</keyword>
<evidence type="ECO:0000256" key="5">
    <source>
        <dbReference type="ARBA" id="ARBA00023316"/>
    </source>
</evidence>
<dbReference type="PROSITE" id="PS51061">
    <property type="entry name" value="R3H"/>
    <property type="match status" value="1"/>
</dbReference>
<feature type="region of interest" description="Jag_N domain" evidence="6">
    <location>
        <begin position="5"/>
        <end position="55"/>
    </location>
</feature>
<evidence type="ECO:0000256" key="3">
    <source>
        <dbReference type="ARBA" id="ARBA00022960"/>
    </source>
</evidence>